<dbReference type="CDD" id="cd01948">
    <property type="entry name" value="EAL"/>
    <property type="match status" value="1"/>
</dbReference>
<dbReference type="InterPro" id="IPR001633">
    <property type="entry name" value="EAL_dom"/>
</dbReference>
<dbReference type="AlphaFoldDB" id="A8EQZ7"/>
<dbReference type="Proteomes" id="UP000001136">
    <property type="component" value="Chromosome"/>
</dbReference>
<evidence type="ECO:0000259" key="3">
    <source>
        <dbReference type="PROSITE" id="PS50887"/>
    </source>
</evidence>
<evidence type="ECO:0000313" key="5">
    <source>
        <dbReference type="EMBL" id="ABV66371.1"/>
    </source>
</evidence>
<dbReference type="InterPro" id="IPR029787">
    <property type="entry name" value="Nucleotide_cyclase"/>
</dbReference>
<dbReference type="Gene3D" id="3.20.20.450">
    <property type="entry name" value="EAL domain"/>
    <property type="match status" value="1"/>
</dbReference>
<accession>A8EQZ7</accession>
<dbReference type="KEGG" id="abu:Abu_0086"/>
<dbReference type="SUPFAM" id="SSF141868">
    <property type="entry name" value="EAL domain-like"/>
    <property type="match status" value="1"/>
</dbReference>
<dbReference type="GeneID" id="24305332"/>
<proteinExistence type="predicted"/>
<dbReference type="PROSITE" id="PS50883">
    <property type="entry name" value="EAL"/>
    <property type="match status" value="1"/>
</dbReference>
<keyword evidence="6" id="KW-1185">Reference proteome</keyword>
<dbReference type="CDD" id="cd01949">
    <property type="entry name" value="GGDEF"/>
    <property type="match status" value="1"/>
</dbReference>
<dbReference type="HOGENOM" id="CLU_015702_2_1_7"/>
<dbReference type="InterPro" id="IPR043128">
    <property type="entry name" value="Rev_trsase/Diguanyl_cyclase"/>
</dbReference>
<dbReference type="PANTHER" id="PTHR33121">
    <property type="entry name" value="CYCLIC DI-GMP PHOSPHODIESTERASE PDEF"/>
    <property type="match status" value="1"/>
</dbReference>
<dbReference type="InterPro" id="IPR000160">
    <property type="entry name" value="GGDEF_dom"/>
</dbReference>
<protein>
    <submittedName>
        <fullName evidence="5">EAL/GGDEF domain protein</fullName>
    </submittedName>
</protein>
<dbReference type="SMART" id="SM00052">
    <property type="entry name" value="EAL"/>
    <property type="match status" value="1"/>
</dbReference>
<evidence type="ECO:0000256" key="1">
    <source>
        <dbReference type="PROSITE-ProRule" id="PRU00703"/>
    </source>
</evidence>
<dbReference type="eggNOG" id="COG0517">
    <property type="taxonomic scope" value="Bacteria"/>
</dbReference>
<dbReference type="SUPFAM" id="SSF55073">
    <property type="entry name" value="Nucleotide cyclase"/>
    <property type="match status" value="1"/>
</dbReference>
<gene>
    <name evidence="5" type="ordered locus">Abu_0086</name>
</gene>
<feature type="domain" description="CBS" evidence="4">
    <location>
        <begin position="267"/>
        <end position="326"/>
    </location>
</feature>
<dbReference type="InterPro" id="IPR000644">
    <property type="entry name" value="CBS_dom"/>
</dbReference>
<evidence type="ECO:0000259" key="4">
    <source>
        <dbReference type="PROSITE" id="PS51371"/>
    </source>
</evidence>
<dbReference type="Pfam" id="PF00990">
    <property type="entry name" value="GGDEF"/>
    <property type="match status" value="1"/>
</dbReference>
<dbReference type="Pfam" id="PF00571">
    <property type="entry name" value="CBS"/>
    <property type="match status" value="1"/>
</dbReference>
<dbReference type="eggNOG" id="COG2200">
    <property type="taxonomic scope" value="Bacteria"/>
</dbReference>
<dbReference type="SMART" id="SM00267">
    <property type="entry name" value="GGDEF"/>
    <property type="match status" value="1"/>
</dbReference>
<dbReference type="eggNOG" id="COG2199">
    <property type="taxonomic scope" value="Bacteria"/>
</dbReference>
<sequence length="576" mass="66542">MPNWTEIIEKLDYAFQPIIYSHSGKIYAVEALLRNVNEIPGLMSIDDLFDLAFNDDYLYELDLQLREKAISKFGKIKQSNLKLFYNLDNRIIYNKNYSQGNTAKILKKYNLNKDSICFELSEKGTAIEQNALSTMLQRYKESGYKIAIDDFGIGVSGLKLLYFSEAHIIKLDRFFITNIDQDSKKKLFCSSIIEMAHIMGMQVIAEGIETAKEFYTCKDIGADFIQGYLVQKPTTNIDKIEKIYKNIYSLISEDKRASQKNFIDEKFIENILPLNVNTSLYDLFLHFKENTKSHFVPITDEFGNFLGIIYESDIKKISYSQYGLSLAQNRTFSSTLLKYIKPALSVEISWGIDKILEIYNLNSNNSLGIFITSSDKYIGFINLNSLLTLSYKRNIEIATNQNPLTKLPGNNQIEKFIDKSFKKNQKDITHIIYFDFNDFKPFNDIYGFRQGDRAILIFSELLQKRYSKDSFIAHIGGDDFFVGLKNKDKEDVFELTSNVQDEFRNSAKNIYSKEDKKNGFIISKDRFNEKRRFELLSVSAAIIEINSKSDISNFDNTLNIVKKASKNSKKPIYSIL</sequence>
<feature type="domain" description="GGDEF" evidence="3">
    <location>
        <begin position="427"/>
        <end position="576"/>
    </location>
</feature>
<dbReference type="SUPFAM" id="SSF54631">
    <property type="entry name" value="CBS-domain pair"/>
    <property type="match status" value="1"/>
</dbReference>
<dbReference type="Gene3D" id="3.30.70.270">
    <property type="match status" value="1"/>
</dbReference>
<dbReference type="PROSITE" id="PS51371">
    <property type="entry name" value="CBS"/>
    <property type="match status" value="1"/>
</dbReference>
<dbReference type="EMBL" id="CP000361">
    <property type="protein sequence ID" value="ABV66371.1"/>
    <property type="molecule type" value="Genomic_DNA"/>
</dbReference>
<reference evidence="5 6" key="1">
    <citation type="journal article" date="2007" name="PLoS ONE">
        <title>The complete genome sequence and analysis of the Epsilonproteobacterium Arcobacter butzleri.</title>
        <authorList>
            <person name="Miller W.G."/>
            <person name="Parker C.T."/>
            <person name="Rubenfield M."/>
            <person name="Mendz G.L."/>
            <person name="Woesten M.M.S.M."/>
            <person name="Ussery D.W."/>
            <person name="Stolz J.F."/>
            <person name="Binnewies T.T."/>
            <person name="Hallin P.F."/>
            <person name="Wang G."/>
            <person name="Malek J.A."/>
            <person name="Rogosin A."/>
            <person name="Stanker L.H."/>
            <person name="Mandrell R.E."/>
        </authorList>
    </citation>
    <scope>NUCLEOTIDE SEQUENCE [LARGE SCALE GENOMIC DNA]</scope>
    <source>
        <strain evidence="5 6">RM4018</strain>
    </source>
</reference>
<dbReference type="RefSeq" id="WP_012011989.1">
    <property type="nucleotide sequence ID" value="NC_009850.1"/>
</dbReference>
<dbReference type="InterPro" id="IPR035919">
    <property type="entry name" value="EAL_sf"/>
</dbReference>
<name>A8EQZ7_ALIB4</name>
<dbReference type="InterPro" id="IPR046342">
    <property type="entry name" value="CBS_dom_sf"/>
</dbReference>
<dbReference type="PANTHER" id="PTHR33121:SF76">
    <property type="entry name" value="SIGNALING PROTEIN"/>
    <property type="match status" value="1"/>
</dbReference>
<dbReference type="GO" id="GO:0071111">
    <property type="term" value="F:cyclic-guanylate-specific phosphodiesterase activity"/>
    <property type="evidence" value="ECO:0007669"/>
    <property type="project" value="InterPro"/>
</dbReference>
<evidence type="ECO:0000259" key="2">
    <source>
        <dbReference type="PROSITE" id="PS50883"/>
    </source>
</evidence>
<organism evidence="5 6">
    <name type="scientific">Aliarcobacter butzleri (strain RM4018)</name>
    <name type="common">Arcobacter butzleri</name>
    <dbReference type="NCBI Taxonomy" id="367737"/>
    <lineage>
        <taxon>Bacteria</taxon>
        <taxon>Pseudomonadati</taxon>
        <taxon>Campylobacterota</taxon>
        <taxon>Epsilonproteobacteria</taxon>
        <taxon>Campylobacterales</taxon>
        <taxon>Arcobacteraceae</taxon>
        <taxon>Aliarcobacter</taxon>
    </lineage>
</organism>
<dbReference type="STRING" id="367737.Abu_0086"/>
<dbReference type="NCBIfam" id="TIGR00254">
    <property type="entry name" value="GGDEF"/>
    <property type="match status" value="1"/>
</dbReference>
<dbReference type="InterPro" id="IPR050706">
    <property type="entry name" value="Cyclic-di-GMP_PDE-like"/>
</dbReference>
<evidence type="ECO:0000313" key="6">
    <source>
        <dbReference type="Proteomes" id="UP000001136"/>
    </source>
</evidence>
<keyword evidence="1" id="KW-0129">CBS domain</keyword>
<dbReference type="Pfam" id="PF00563">
    <property type="entry name" value="EAL"/>
    <property type="match status" value="1"/>
</dbReference>
<dbReference type="PROSITE" id="PS50887">
    <property type="entry name" value="GGDEF"/>
    <property type="match status" value="1"/>
</dbReference>
<feature type="domain" description="EAL" evidence="2">
    <location>
        <begin position="1"/>
        <end position="247"/>
    </location>
</feature>